<accession>A0AAE0KJH5</accession>
<dbReference type="PANTHER" id="PTHR13271">
    <property type="entry name" value="UNCHARACTERIZED PUTATIVE METHYLTRANSFERASE"/>
    <property type="match status" value="1"/>
</dbReference>
<protein>
    <recommendedName>
        <fullName evidence="5">SET domain-containing protein</fullName>
    </recommendedName>
</protein>
<dbReference type="PROSITE" id="PS50280">
    <property type="entry name" value="SET"/>
    <property type="match status" value="1"/>
</dbReference>
<feature type="compositionally biased region" description="Basic and acidic residues" evidence="4">
    <location>
        <begin position="485"/>
        <end position="499"/>
    </location>
</feature>
<dbReference type="Pfam" id="PF09273">
    <property type="entry name" value="Rubis-subs-bind"/>
    <property type="match status" value="1"/>
</dbReference>
<evidence type="ECO:0000256" key="3">
    <source>
        <dbReference type="ARBA" id="ARBA00022691"/>
    </source>
</evidence>
<keyword evidence="7" id="KW-1185">Reference proteome</keyword>
<proteinExistence type="predicted"/>
<feature type="domain" description="SET" evidence="5">
    <location>
        <begin position="32"/>
        <end position="289"/>
    </location>
</feature>
<name>A0AAE0KJH5_9PEZI</name>
<feature type="region of interest" description="Disordered" evidence="4">
    <location>
        <begin position="479"/>
        <end position="505"/>
    </location>
</feature>
<dbReference type="EMBL" id="JAULSW010000006">
    <property type="protein sequence ID" value="KAK3377432.1"/>
    <property type="molecule type" value="Genomic_DNA"/>
</dbReference>
<dbReference type="Pfam" id="PF00856">
    <property type="entry name" value="SET"/>
    <property type="match status" value="1"/>
</dbReference>
<evidence type="ECO:0000256" key="1">
    <source>
        <dbReference type="ARBA" id="ARBA00022603"/>
    </source>
</evidence>
<dbReference type="GO" id="GO:0032259">
    <property type="term" value="P:methylation"/>
    <property type="evidence" value="ECO:0007669"/>
    <property type="project" value="UniProtKB-KW"/>
</dbReference>
<dbReference type="SUPFAM" id="SSF82199">
    <property type="entry name" value="SET domain"/>
    <property type="match status" value="1"/>
</dbReference>
<evidence type="ECO:0000313" key="6">
    <source>
        <dbReference type="EMBL" id="KAK3377432.1"/>
    </source>
</evidence>
<keyword evidence="1" id="KW-0489">Methyltransferase</keyword>
<dbReference type="InterPro" id="IPR036464">
    <property type="entry name" value="Rubisco_LSMT_subst-bd_sf"/>
</dbReference>
<dbReference type="AlphaFoldDB" id="A0AAE0KJH5"/>
<keyword evidence="2" id="KW-0808">Transferase</keyword>
<dbReference type="PANTHER" id="PTHR13271:SF34">
    <property type="entry name" value="N-LYSINE METHYLTRANSFERASE SETD6"/>
    <property type="match status" value="1"/>
</dbReference>
<dbReference type="InterPro" id="IPR046341">
    <property type="entry name" value="SET_dom_sf"/>
</dbReference>
<reference evidence="6" key="1">
    <citation type="journal article" date="2023" name="Mol. Phylogenet. Evol.">
        <title>Genome-scale phylogeny and comparative genomics of the fungal order Sordariales.</title>
        <authorList>
            <person name="Hensen N."/>
            <person name="Bonometti L."/>
            <person name="Westerberg I."/>
            <person name="Brannstrom I.O."/>
            <person name="Guillou S."/>
            <person name="Cros-Aarteil S."/>
            <person name="Calhoun S."/>
            <person name="Haridas S."/>
            <person name="Kuo A."/>
            <person name="Mondo S."/>
            <person name="Pangilinan J."/>
            <person name="Riley R."/>
            <person name="LaButti K."/>
            <person name="Andreopoulos B."/>
            <person name="Lipzen A."/>
            <person name="Chen C."/>
            <person name="Yan M."/>
            <person name="Daum C."/>
            <person name="Ng V."/>
            <person name="Clum A."/>
            <person name="Steindorff A."/>
            <person name="Ohm R.A."/>
            <person name="Martin F."/>
            <person name="Silar P."/>
            <person name="Natvig D.O."/>
            <person name="Lalanne C."/>
            <person name="Gautier V."/>
            <person name="Ament-Velasquez S.L."/>
            <person name="Kruys A."/>
            <person name="Hutchinson M.I."/>
            <person name="Powell A.J."/>
            <person name="Barry K."/>
            <person name="Miller A.N."/>
            <person name="Grigoriev I.V."/>
            <person name="Debuchy R."/>
            <person name="Gladieux P."/>
            <person name="Hiltunen Thoren M."/>
            <person name="Johannesson H."/>
        </authorList>
    </citation>
    <scope>NUCLEOTIDE SEQUENCE</scope>
    <source>
        <strain evidence="6">CBS 232.78</strain>
    </source>
</reference>
<dbReference type="InterPro" id="IPR001214">
    <property type="entry name" value="SET_dom"/>
</dbReference>
<dbReference type="GO" id="GO:0005634">
    <property type="term" value="C:nucleus"/>
    <property type="evidence" value="ECO:0007669"/>
    <property type="project" value="TreeGrafter"/>
</dbReference>
<sequence>MDVDSGHDAEFAQETQSFLQWFQALLGATFHPNIKIVDLRGQDAGRGIIATADIEPDTVLFTIPRVSILCAATSDLAAKIPDIFTPQPTATDDEESGDEDENTGSQDPWTLLILVLVYEYLQGSASRWKPYLDILPSTFDTPMFWQPSELAELEASAVVAKVGKEDADKMIRSKIFTVVRAHEDVFFPASTPKPNDDELLNLAHRMGSAIMAYAFDLEKEDDDDEEDEETEDEWIEDREGKTMMGMVPMADMLNADAKFNAHINHSEAALTATALRAICAGEEILNYYGPLSNGELLRRYGYVTPKHARYDVVELPWSLVEKRMAEHLHLDSKVSAKVAEYLADAGEELEDSFVLERSSPDPSSAGLLEGKAEFTGLPEDMSEQVMVYLKAVKKAYGGVDEARAEALADRDTRNEIYLTAVTYALKDREGQYATPLARDNELIGNADKPRGRREMALWVRRGEKQLLQEAQAWVSEELNKLQQKKAADKRPREGNDRPDAKRRRA</sequence>
<dbReference type="Gene3D" id="3.90.1410.10">
    <property type="entry name" value="set domain protein methyltransferase, domain 1"/>
    <property type="match status" value="1"/>
</dbReference>
<dbReference type="InterPro" id="IPR015353">
    <property type="entry name" value="Rubisco_LSMT_subst-bd"/>
</dbReference>
<dbReference type="Gene3D" id="3.90.1420.10">
    <property type="entry name" value="Rubisco LSMT, substrate-binding domain"/>
    <property type="match status" value="1"/>
</dbReference>
<evidence type="ECO:0000256" key="4">
    <source>
        <dbReference type="SAM" id="MobiDB-lite"/>
    </source>
</evidence>
<dbReference type="InterPro" id="IPR050600">
    <property type="entry name" value="SETD3_SETD6_MTase"/>
</dbReference>
<evidence type="ECO:0000259" key="5">
    <source>
        <dbReference type="PROSITE" id="PS50280"/>
    </source>
</evidence>
<dbReference type="Proteomes" id="UP001285441">
    <property type="component" value="Unassembled WGS sequence"/>
</dbReference>
<dbReference type="FunFam" id="3.90.1410.10:FF:000007">
    <property type="entry name" value="Ribosomal lysine N-methyltransferase 4"/>
    <property type="match status" value="1"/>
</dbReference>
<dbReference type="GO" id="GO:0016279">
    <property type="term" value="F:protein-lysine N-methyltransferase activity"/>
    <property type="evidence" value="ECO:0007669"/>
    <property type="project" value="UniProtKB-ARBA"/>
</dbReference>
<comment type="caution">
    <text evidence="6">The sequence shown here is derived from an EMBL/GenBank/DDBJ whole genome shotgun (WGS) entry which is preliminary data.</text>
</comment>
<dbReference type="SUPFAM" id="SSF81822">
    <property type="entry name" value="RuBisCo LSMT C-terminal, substrate-binding domain"/>
    <property type="match status" value="1"/>
</dbReference>
<evidence type="ECO:0000256" key="2">
    <source>
        <dbReference type="ARBA" id="ARBA00022679"/>
    </source>
</evidence>
<keyword evidence="3" id="KW-0949">S-adenosyl-L-methionine</keyword>
<feature type="compositionally biased region" description="Acidic residues" evidence="4">
    <location>
        <begin position="91"/>
        <end position="102"/>
    </location>
</feature>
<evidence type="ECO:0000313" key="7">
    <source>
        <dbReference type="Proteomes" id="UP001285441"/>
    </source>
</evidence>
<reference evidence="6" key="2">
    <citation type="submission" date="2023-06" db="EMBL/GenBank/DDBJ databases">
        <authorList>
            <consortium name="Lawrence Berkeley National Laboratory"/>
            <person name="Haridas S."/>
            <person name="Hensen N."/>
            <person name="Bonometti L."/>
            <person name="Westerberg I."/>
            <person name="Brannstrom I.O."/>
            <person name="Guillou S."/>
            <person name="Cros-Aarteil S."/>
            <person name="Calhoun S."/>
            <person name="Kuo A."/>
            <person name="Mondo S."/>
            <person name="Pangilinan J."/>
            <person name="Riley R."/>
            <person name="LaButti K."/>
            <person name="Andreopoulos B."/>
            <person name="Lipzen A."/>
            <person name="Chen C."/>
            <person name="Yanf M."/>
            <person name="Daum C."/>
            <person name="Ng V."/>
            <person name="Clum A."/>
            <person name="Steindorff A."/>
            <person name="Ohm R."/>
            <person name="Martin F."/>
            <person name="Silar P."/>
            <person name="Natvig D."/>
            <person name="Lalanne C."/>
            <person name="Gautier V."/>
            <person name="Ament-velasquez S.L."/>
            <person name="Kruys A."/>
            <person name="Hutchinson M.I."/>
            <person name="Powell A.J."/>
            <person name="Barry K."/>
            <person name="Miller A.N."/>
            <person name="Grigoriev I.V."/>
            <person name="Debuchy R."/>
            <person name="Gladieux P."/>
            <person name="Thoren M.H."/>
            <person name="Johannesson H."/>
        </authorList>
    </citation>
    <scope>NUCLEOTIDE SEQUENCE</scope>
    <source>
        <strain evidence="6">CBS 232.78</strain>
    </source>
</reference>
<feature type="region of interest" description="Disordered" evidence="4">
    <location>
        <begin position="83"/>
        <end position="105"/>
    </location>
</feature>
<gene>
    <name evidence="6" type="ORF">B0H63DRAFT_477192</name>
</gene>
<organism evidence="6 7">
    <name type="scientific">Podospora didyma</name>
    <dbReference type="NCBI Taxonomy" id="330526"/>
    <lineage>
        <taxon>Eukaryota</taxon>
        <taxon>Fungi</taxon>
        <taxon>Dikarya</taxon>
        <taxon>Ascomycota</taxon>
        <taxon>Pezizomycotina</taxon>
        <taxon>Sordariomycetes</taxon>
        <taxon>Sordariomycetidae</taxon>
        <taxon>Sordariales</taxon>
        <taxon>Podosporaceae</taxon>
        <taxon>Podospora</taxon>
    </lineage>
</organism>